<dbReference type="NCBIfam" id="TIGR01313">
    <property type="entry name" value="therm_gnt_kin"/>
    <property type="match status" value="1"/>
</dbReference>
<dbReference type="RefSeq" id="WP_149430646.1">
    <property type="nucleotide sequence ID" value="NZ_VLNY01000005.1"/>
</dbReference>
<keyword evidence="12" id="KW-1185">Reference proteome</keyword>
<dbReference type="InterPro" id="IPR027417">
    <property type="entry name" value="P-loop_NTPase"/>
</dbReference>
<dbReference type="PANTHER" id="PTHR43442">
    <property type="entry name" value="GLUCONOKINASE-RELATED"/>
    <property type="match status" value="1"/>
</dbReference>
<dbReference type="OrthoDB" id="9795716at2"/>
<evidence type="ECO:0000313" key="11">
    <source>
        <dbReference type="EMBL" id="KAA0022591.1"/>
    </source>
</evidence>
<dbReference type="EMBL" id="VLNY01000005">
    <property type="protein sequence ID" value="KAA0022591.1"/>
    <property type="molecule type" value="Genomic_DNA"/>
</dbReference>
<dbReference type="GO" id="GO:0046316">
    <property type="term" value="F:gluconokinase activity"/>
    <property type="evidence" value="ECO:0007669"/>
    <property type="project" value="UniProtKB-EC"/>
</dbReference>
<keyword evidence="7 10" id="KW-0067">ATP-binding</keyword>
<evidence type="ECO:0000256" key="9">
    <source>
        <dbReference type="ARBA" id="ARBA00048090"/>
    </source>
</evidence>
<evidence type="ECO:0000256" key="8">
    <source>
        <dbReference type="ARBA" id="ARBA00023064"/>
    </source>
</evidence>
<proteinExistence type="inferred from homology"/>
<sequence>MILVIMGVSGCGKSTVGGILAGKLGWALQEGDDLHPAANVAKMASGTPLTDEDRWPWLERIAEWIDEHIDAGESGIVTCSALKHSYRDVLRRDDVVFVHLAGTRAQIEERLTARLDHFMPTSLLDSQFATLEPLRPEEHALTLDIGPSSAELVDEIVTSLDLRTS</sequence>
<evidence type="ECO:0000313" key="12">
    <source>
        <dbReference type="Proteomes" id="UP000322244"/>
    </source>
</evidence>
<comment type="catalytic activity">
    <reaction evidence="9 10">
        <text>D-gluconate + ATP = 6-phospho-D-gluconate + ADP + H(+)</text>
        <dbReference type="Rhea" id="RHEA:19433"/>
        <dbReference type="ChEBI" id="CHEBI:15378"/>
        <dbReference type="ChEBI" id="CHEBI:18391"/>
        <dbReference type="ChEBI" id="CHEBI:30616"/>
        <dbReference type="ChEBI" id="CHEBI:58759"/>
        <dbReference type="ChEBI" id="CHEBI:456216"/>
        <dbReference type="EC" id="2.7.1.12"/>
    </reaction>
</comment>
<dbReference type="Gene3D" id="3.40.50.300">
    <property type="entry name" value="P-loop containing nucleotide triphosphate hydrolases"/>
    <property type="match status" value="1"/>
</dbReference>
<dbReference type="EC" id="2.7.1.12" evidence="3 10"/>
<evidence type="ECO:0000256" key="7">
    <source>
        <dbReference type="ARBA" id="ARBA00022840"/>
    </source>
</evidence>
<comment type="pathway">
    <text evidence="1">Carbohydrate acid metabolism.</text>
</comment>
<evidence type="ECO:0000256" key="10">
    <source>
        <dbReference type="RuleBase" id="RU363066"/>
    </source>
</evidence>
<dbReference type="InterPro" id="IPR006001">
    <property type="entry name" value="Therm_gnt_kin"/>
</dbReference>
<dbReference type="GO" id="GO:0005737">
    <property type="term" value="C:cytoplasm"/>
    <property type="evidence" value="ECO:0007669"/>
    <property type="project" value="TreeGrafter"/>
</dbReference>
<comment type="similarity">
    <text evidence="2 10">Belongs to the gluconokinase GntK/GntV family.</text>
</comment>
<comment type="caution">
    <text evidence="11">The sequence shown here is derived from an EMBL/GenBank/DDBJ whole genome shotgun (WGS) entry which is preliminary data.</text>
</comment>
<dbReference type="AlphaFoldDB" id="A0A5A7SEE6"/>
<evidence type="ECO:0000256" key="6">
    <source>
        <dbReference type="ARBA" id="ARBA00022777"/>
    </source>
</evidence>
<evidence type="ECO:0000256" key="4">
    <source>
        <dbReference type="ARBA" id="ARBA00022679"/>
    </source>
</evidence>
<dbReference type="FunFam" id="3.40.50.300:FF:000522">
    <property type="entry name" value="Gluconokinase"/>
    <property type="match status" value="1"/>
</dbReference>
<dbReference type="InterPro" id="IPR031322">
    <property type="entry name" value="Shikimate/glucono_kinase"/>
</dbReference>
<dbReference type="Proteomes" id="UP000322244">
    <property type="component" value="Unassembled WGS sequence"/>
</dbReference>
<gene>
    <name evidence="11" type="ORF">FOY51_12925</name>
</gene>
<evidence type="ECO:0000256" key="2">
    <source>
        <dbReference type="ARBA" id="ARBA00008420"/>
    </source>
</evidence>
<dbReference type="Pfam" id="PF01202">
    <property type="entry name" value="SKI"/>
    <property type="match status" value="1"/>
</dbReference>
<keyword evidence="8" id="KW-0311">Gluconate utilization</keyword>
<dbReference type="CDD" id="cd02021">
    <property type="entry name" value="GntK"/>
    <property type="match status" value="1"/>
</dbReference>
<dbReference type="SUPFAM" id="SSF52540">
    <property type="entry name" value="P-loop containing nucleoside triphosphate hydrolases"/>
    <property type="match status" value="1"/>
</dbReference>
<keyword evidence="4 10" id="KW-0808">Transferase</keyword>
<organism evidence="11 12">
    <name type="scientific">Antrihabitans cavernicola</name>
    <dbReference type="NCBI Taxonomy" id="2495913"/>
    <lineage>
        <taxon>Bacteria</taxon>
        <taxon>Bacillati</taxon>
        <taxon>Actinomycetota</taxon>
        <taxon>Actinomycetes</taxon>
        <taxon>Mycobacteriales</taxon>
        <taxon>Nocardiaceae</taxon>
        <taxon>Antrihabitans</taxon>
    </lineage>
</organism>
<accession>A0A5A7SEE6</accession>
<keyword evidence="6 10" id="KW-0418">Kinase</keyword>
<evidence type="ECO:0000256" key="5">
    <source>
        <dbReference type="ARBA" id="ARBA00022741"/>
    </source>
</evidence>
<protein>
    <recommendedName>
        <fullName evidence="3 10">Gluconokinase</fullName>
        <ecNumber evidence="3 10">2.7.1.12</ecNumber>
    </recommendedName>
</protein>
<evidence type="ECO:0000256" key="3">
    <source>
        <dbReference type="ARBA" id="ARBA00012054"/>
    </source>
</evidence>
<reference evidence="11 12" key="1">
    <citation type="submission" date="2019-07" db="EMBL/GenBank/DDBJ databases">
        <title>Rhodococcus cavernicolus sp. nov., isolated from a cave.</title>
        <authorList>
            <person name="Lee S.D."/>
        </authorList>
    </citation>
    <scope>NUCLEOTIDE SEQUENCE [LARGE SCALE GENOMIC DNA]</scope>
    <source>
        <strain evidence="11 12">C1-24</strain>
    </source>
</reference>
<keyword evidence="5 10" id="KW-0547">Nucleotide-binding</keyword>
<name>A0A5A7SEE6_9NOCA</name>
<dbReference type="GO" id="GO:0005524">
    <property type="term" value="F:ATP binding"/>
    <property type="evidence" value="ECO:0007669"/>
    <property type="project" value="UniProtKB-KW"/>
</dbReference>
<dbReference type="PANTHER" id="PTHR43442:SF3">
    <property type="entry name" value="GLUCONOKINASE-RELATED"/>
    <property type="match status" value="1"/>
</dbReference>
<dbReference type="GO" id="GO:0019521">
    <property type="term" value="P:D-gluconate metabolic process"/>
    <property type="evidence" value="ECO:0007669"/>
    <property type="project" value="UniProtKB-KW"/>
</dbReference>
<evidence type="ECO:0000256" key="1">
    <source>
        <dbReference type="ARBA" id="ARBA00004761"/>
    </source>
</evidence>